<dbReference type="RefSeq" id="WP_097374602.1">
    <property type="nucleotide sequence ID" value="NZ_CP021409.1"/>
</dbReference>
<proteinExistence type="predicted"/>
<dbReference type="SMART" id="SM00869">
    <property type="entry name" value="Autotransporter"/>
    <property type="match status" value="1"/>
</dbReference>
<keyword evidence="3" id="KW-1185">Reference proteome</keyword>
<reference evidence="2 3" key="1">
    <citation type="submission" date="2017-05" db="EMBL/GenBank/DDBJ databases">
        <title>Comparative genomic and metabolic analysis of manganese-oxidizing mechanisms in Celeribater manganoxidans DY25T: its adaption to the environment of polymetallic nodule.</title>
        <authorList>
            <person name="Wang X."/>
        </authorList>
    </citation>
    <scope>NUCLEOTIDE SEQUENCE [LARGE SCALE GENOMIC DNA]</scope>
    <source>
        <strain evidence="2 3">DY25</strain>
        <plasmid evidence="3">pdy25-e</plasmid>
    </source>
</reference>
<dbReference type="SUPFAM" id="SSF103515">
    <property type="entry name" value="Autotransporter"/>
    <property type="match status" value="1"/>
</dbReference>
<geneLocation type="plasmid" evidence="3">
    <name>pdy25-e</name>
</geneLocation>
<keyword evidence="2" id="KW-0614">Plasmid</keyword>
<protein>
    <recommendedName>
        <fullName evidence="1">Autotransporter domain-containing protein</fullName>
    </recommendedName>
</protein>
<organism evidence="2 3">
    <name type="scientific">Pacificitalea manganoxidans</name>
    <dbReference type="NCBI Taxonomy" id="1411902"/>
    <lineage>
        <taxon>Bacteria</taxon>
        <taxon>Pseudomonadati</taxon>
        <taxon>Pseudomonadota</taxon>
        <taxon>Alphaproteobacteria</taxon>
        <taxon>Rhodobacterales</taxon>
        <taxon>Paracoccaceae</taxon>
        <taxon>Pacificitalea</taxon>
    </lineage>
</organism>
<sequence>MNIQTFRQANHGGRMTKWKGRTASMAPALLTVSVIALGAGMGEAQVVYDEAFTEPQTVTEDVDVTVTEDGSIAITGTTDGAALTIEVDGYISDVVLNGPLSNTDAVTTDRAAGLRVGQALAGTVTANSTIDVSAVTNSGSLLLVGMEFGSPTESESLSGTVLNTGIITGSAVVETGSGLASALGIFVRDEDMTGTVTNTGTLDLSGSAFNGTAAAGGMAAGSLRGTALMDNAGDITARASLEGGTAAAGGMISFGALEEGATLLNSGTLDISATATIGELFVGGMIAGPGGSGEVAGTVSNTGTIEVAGSLENAIFDTRIFGIRADGVLTGSVVNDGSVTLDANVGNVSELLLVDGLSAIAGIGEGAALTNNGALDMSVDLGTSSGLTIIAGMNTIGPVEGTMENTGTMELDYGFSGAAGENLFVGGMMAGNTLLGQMSNSGTITLDATAENSAVAVSVAGMGVGYVSDLTEVGDQSGTLSNSGELYVTLTGAPSDTSMPAGLIGYGIATQNVTETGVVENSGVIVTAVELTQDATQTQSGSISAFGMVADTVSGRVTNSGTVTADALIDGDNRFGFVAAAAGLVTDEVTGTGVVENSGSIRAEAKTMGQAQDSYLQAETDGVTVGEILGTITNSGEIEAVAHVEGTASRSMSAEATGLRGTDIATSGTVTNSGTITALATLDGQVASDSYMGRPMYETYAISFDRALAEATGMHVGAVDGGLMNSGRVVATANATAETFFFNFENTTQTQAQARGVEMDDVSGLFDNGGSIEVSATADGSTPRGTWAEATGVLASGVTPSGAVYNDGSIDVIAAATATTPFGPIEHSAQPMSAFNEPMEPTLMIIGPIGPFGGASAQAVGLSLGKVAGVAGNDGVITVTAEAQTDPEALGGTASASATGILLSGTDDGAFIFNSGAIDVQATTIQNGPNGALDSYAAGLSAMTHNGVFLNTGTVTVSAATQATTMTNSSSDSVAAVGLNFGNVGETGVVANLGSIVVDAQNVGTGFNVDSSGIAIANLDGRLFNSGTILSTLNGDAGNAITVSDGTGVVEIETSSFFAGRLSLGNEELTVRSVEGTAPFYWTFDEIPDNVTLENEGGPQLYRSGNVVATLEPGVTSAASGMMAADVAGFGFGAVSALLSGAPAPGAIVARAQTETARLSTGGLVRDVPAAAPAPVPAAPSLGGSPMLFVQGDYVSRTIDNDDSSDLDYDIGGLTAGYLNRLDNGIGYAVSLSGFEGEGSVDTMLGEDRVESSGVVLGLYGNTALGNGVALTFGASFGRMSNETSRTVNDNLAPGGIGEIESEYDSSFVSPAVELSYATQTGNVLLRPYAGYRYTRLNVDGYEETGGATAIGYGDRDIDVSDFTIGVDASTQAGPGVLTGSLEVLRREVSEDGLEVAFVGTDATLASAATDFTAVEVGVGYGVELGTGGLDFKASGLFGNEGVSGYGVSVGYRMSF</sequence>
<name>A0A291M5J8_9RHOB</name>
<feature type="domain" description="Autotransporter" evidence="1">
    <location>
        <begin position="1181"/>
        <end position="1456"/>
    </location>
</feature>
<dbReference type="PROSITE" id="PS51208">
    <property type="entry name" value="AUTOTRANSPORTER"/>
    <property type="match status" value="1"/>
</dbReference>
<dbReference type="EMBL" id="CP021409">
    <property type="protein sequence ID" value="ATI44005.1"/>
    <property type="molecule type" value="Genomic_DNA"/>
</dbReference>
<dbReference type="Proteomes" id="UP000219050">
    <property type="component" value="Plasmid pDY25-E"/>
</dbReference>
<evidence type="ECO:0000313" key="3">
    <source>
        <dbReference type="Proteomes" id="UP000219050"/>
    </source>
</evidence>
<dbReference type="OrthoDB" id="9804931at2"/>
<dbReference type="Pfam" id="PF03797">
    <property type="entry name" value="Autotransporter"/>
    <property type="match status" value="1"/>
</dbReference>
<dbReference type="KEGG" id="cmag:CBW24_17850"/>
<dbReference type="InterPro" id="IPR036709">
    <property type="entry name" value="Autotransporte_beta_dom_sf"/>
</dbReference>
<gene>
    <name evidence="2" type="ORF">CBW24_17850</name>
</gene>
<accession>A0A291M5J8</accession>
<dbReference type="Gene3D" id="2.40.128.130">
    <property type="entry name" value="Autotransporter beta-domain"/>
    <property type="match status" value="1"/>
</dbReference>
<evidence type="ECO:0000313" key="2">
    <source>
        <dbReference type="EMBL" id="ATI44005.1"/>
    </source>
</evidence>
<evidence type="ECO:0000259" key="1">
    <source>
        <dbReference type="PROSITE" id="PS51208"/>
    </source>
</evidence>
<dbReference type="InterPro" id="IPR005546">
    <property type="entry name" value="Autotransporte_beta"/>
</dbReference>